<keyword evidence="5 6" id="KW-0472">Membrane</keyword>
<accession>A0ABP9EEP3</accession>
<evidence type="ECO:0000313" key="8">
    <source>
        <dbReference type="Proteomes" id="UP001499988"/>
    </source>
</evidence>
<keyword evidence="8" id="KW-1185">Reference proteome</keyword>
<comment type="subcellular location">
    <subcellularLocation>
        <location evidence="1">Cell membrane</location>
        <topology evidence="1">Multi-pass membrane protein</topology>
    </subcellularLocation>
</comment>
<feature type="transmembrane region" description="Helical" evidence="6">
    <location>
        <begin position="112"/>
        <end position="138"/>
    </location>
</feature>
<keyword evidence="2" id="KW-1003">Cell membrane</keyword>
<dbReference type="EMBL" id="BAABJZ010000006">
    <property type="protein sequence ID" value="GAA4874315.1"/>
    <property type="molecule type" value="Genomic_DNA"/>
</dbReference>
<keyword evidence="3 6" id="KW-0812">Transmembrane</keyword>
<reference evidence="8" key="1">
    <citation type="journal article" date="2019" name="Int. J. Syst. Evol. Microbiol.">
        <title>The Global Catalogue of Microorganisms (GCM) 10K type strain sequencing project: providing services to taxonomists for standard genome sequencing and annotation.</title>
        <authorList>
            <consortium name="The Broad Institute Genomics Platform"/>
            <consortium name="The Broad Institute Genome Sequencing Center for Infectious Disease"/>
            <person name="Wu L."/>
            <person name="Ma J."/>
        </authorList>
    </citation>
    <scope>NUCLEOTIDE SEQUENCE [LARGE SCALE GENOMIC DNA]</scope>
    <source>
        <strain evidence="8">JCM 18401</strain>
    </source>
</reference>
<dbReference type="PIRSF" id="PIRSF006324">
    <property type="entry name" value="LeuE"/>
    <property type="match status" value="1"/>
</dbReference>
<evidence type="ECO:0000256" key="3">
    <source>
        <dbReference type="ARBA" id="ARBA00022692"/>
    </source>
</evidence>
<feature type="transmembrane region" description="Helical" evidence="6">
    <location>
        <begin position="181"/>
        <end position="202"/>
    </location>
</feature>
<dbReference type="Proteomes" id="UP001499988">
    <property type="component" value="Unassembled WGS sequence"/>
</dbReference>
<evidence type="ECO:0000256" key="5">
    <source>
        <dbReference type="ARBA" id="ARBA00023136"/>
    </source>
</evidence>
<feature type="transmembrane region" description="Helical" evidence="6">
    <location>
        <begin position="6"/>
        <end position="29"/>
    </location>
</feature>
<evidence type="ECO:0000256" key="6">
    <source>
        <dbReference type="SAM" id="Phobius"/>
    </source>
</evidence>
<feature type="transmembrane region" description="Helical" evidence="6">
    <location>
        <begin position="150"/>
        <end position="169"/>
    </location>
</feature>
<evidence type="ECO:0000256" key="4">
    <source>
        <dbReference type="ARBA" id="ARBA00022989"/>
    </source>
</evidence>
<dbReference type="Pfam" id="PF01810">
    <property type="entry name" value="LysE"/>
    <property type="match status" value="1"/>
</dbReference>
<protein>
    <submittedName>
        <fullName evidence="7">LysE family translocator</fullName>
    </submittedName>
</protein>
<comment type="caution">
    <text evidence="7">The sequence shown here is derived from an EMBL/GenBank/DDBJ whole genome shotgun (WGS) entry which is preliminary data.</text>
</comment>
<dbReference type="RefSeq" id="WP_345332865.1">
    <property type="nucleotide sequence ID" value="NZ_BAABJZ010000006.1"/>
</dbReference>
<dbReference type="PANTHER" id="PTHR30086:SF5">
    <property type="entry name" value="HOMOGENTISATE EXPORT PROTEIN"/>
    <property type="match status" value="1"/>
</dbReference>
<evidence type="ECO:0000256" key="2">
    <source>
        <dbReference type="ARBA" id="ARBA00022475"/>
    </source>
</evidence>
<evidence type="ECO:0000256" key="1">
    <source>
        <dbReference type="ARBA" id="ARBA00004651"/>
    </source>
</evidence>
<organism evidence="7 8">
    <name type="scientific">Ferrimonas pelagia</name>
    <dbReference type="NCBI Taxonomy" id="1177826"/>
    <lineage>
        <taxon>Bacteria</taxon>
        <taxon>Pseudomonadati</taxon>
        <taxon>Pseudomonadota</taxon>
        <taxon>Gammaproteobacteria</taxon>
        <taxon>Alteromonadales</taxon>
        <taxon>Ferrimonadaceae</taxon>
        <taxon>Ferrimonas</taxon>
    </lineage>
</organism>
<evidence type="ECO:0000313" key="7">
    <source>
        <dbReference type="EMBL" id="GAA4874315.1"/>
    </source>
</evidence>
<name>A0ABP9EEP3_9GAMM</name>
<dbReference type="InterPro" id="IPR001123">
    <property type="entry name" value="LeuE-type"/>
</dbReference>
<keyword evidence="4 6" id="KW-1133">Transmembrane helix</keyword>
<proteinExistence type="predicted"/>
<dbReference type="PANTHER" id="PTHR30086">
    <property type="entry name" value="ARGININE EXPORTER PROTEIN ARGO"/>
    <property type="match status" value="1"/>
</dbReference>
<feature type="transmembrane region" description="Helical" evidence="6">
    <location>
        <begin position="41"/>
        <end position="65"/>
    </location>
</feature>
<sequence length="204" mass="21627">MIDTTTLALFIPTFFAVSITPGMCMLLALSLGMSIGFKRTLPMMAGELLGVAIVSLAAVLGISALMLNTPMLFVALKGIGGMYLIYLGVQMWRNQGQLNASASVDDISARGLFARGLITAIANPKGWAFMVALLPPFIDAARPLAPQLSLLLLIILACELVCMILYASGGHTLRRLLSSRNVILMNRVSGTLMAGLGVWLMLGG</sequence>
<gene>
    <name evidence="7" type="ORF">GCM10023333_04010</name>
</gene>
<feature type="transmembrane region" description="Helical" evidence="6">
    <location>
        <begin position="71"/>
        <end position="92"/>
    </location>
</feature>